<accession>A0A5B8MN93</accession>
<gene>
    <name evidence="6" type="ORF">A3770_05p40320</name>
</gene>
<keyword evidence="2 3" id="KW-0378">Hydrolase</keyword>
<dbReference type="AlphaFoldDB" id="A0A5B8MN93"/>
<dbReference type="GO" id="GO:0019433">
    <property type="term" value="P:triglyceride catabolic process"/>
    <property type="evidence" value="ECO:0007669"/>
    <property type="project" value="TreeGrafter"/>
</dbReference>
<dbReference type="EC" id="3.1.1.-" evidence="3"/>
<comment type="similarity">
    <text evidence="3">Belongs to the patatin family.</text>
</comment>
<dbReference type="OrthoDB" id="197155at2759"/>
<dbReference type="GO" id="GO:0005737">
    <property type="term" value="C:cytoplasm"/>
    <property type="evidence" value="ECO:0007669"/>
    <property type="project" value="TreeGrafter"/>
</dbReference>
<feature type="short sequence motif" description="DGA/G" evidence="2">
    <location>
        <begin position="295"/>
        <end position="297"/>
    </location>
</feature>
<dbReference type="InterPro" id="IPR002641">
    <property type="entry name" value="PNPLA_dom"/>
</dbReference>
<feature type="region of interest" description="Disordered" evidence="4">
    <location>
        <begin position="1"/>
        <end position="83"/>
    </location>
</feature>
<keyword evidence="1 2" id="KW-0443">Lipid metabolism</keyword>
<comment type="caution">
    <text evidence="2">Lacks conserved residue(s) required for the propagation of feature annotation.</text>
</comment>
<comment type="domain">
    <text evidence="3">The nitrogen atoms of the two glycine residues in the GGXR motif define the oxyanion hole, and stabilize the oxyanion that forms during the nucleophilic attack by the catalytic serine during substrate cleavage.</text>
</comment>
<organism evidence="6 7">
    <name type="scientific">Chloropicon primus</name>
    <dbReference type="NCBI Taxonomy" id="1764295"/>
    <lineage>
        <taxon>Eukaryota</taxon>
        <taxon>Viridiplantae</taxon>
        <taxon>Chlorophyta</taxon>
        <taxon>Chloropicophyceae</taxon>
        <taxon>Chloropicales</taxon>
        <taxon>Chloropicaceae</taxon>
        <taxon>Chloropicon</taxon>
    </lineage>
</organism>
<dbReference type="SUPFAM" id="SSF52151">
    <property type="entry name" value="FabD/lysophospholipase-like"/>
    <property type="match status" value="1"/>
</dbReference>
<sequence length="385" mass="41522">MRSAVGMMQLGRLGGTVIRAPPGGKRQGPLRQGNHRRRNLSTHAGGGGEKGSKPSTSESQSPFSGKRPAAYGRTGPSRVGPLDRLGNLVRSRVASQEASGGPAYRPEEGSFVEGLEETGGQGETPLNWNLEEMKLSPGLGFGFSAGGLLFPYFVGNAVALKRLGLVSDETVFAGSSAGSLISACLVCDLSAEELMGNLLEMYRQLREEGTVGNVRSVVETYANMVFPDDVHVRANGRLNVSITRVNKQSPFLQSVYVNDFESKEDLIQALLTSSHVPLYMNTKVTSTYRGLTCVDGGLGTNFIPKPPCEEPVTICCFPNMPFECDIAPGKYSECSYSMRKMLQYALLPPGEDKIIDLFEMGVSDVLDWATHTTKSPEAGKDRPQE</sequence>
<dbReference type="PANTHER" id="PTHR12406">
    <property type="entry name" value="CALCIUM-INDEPENDENT PHOSPHOLIPASE A2 IPLA2 -RELATED"/>
    <property type="match status" value="1"/>
</dbReference>
<dbReference type="PANTHER" id="PTHR12406:SF7">
    <property type="entry name" value="PATATIN-LIKE PHOSPHOLIPASE DOMAIN-CONTAINING PROTEIN 4"/>
    <property type="match status" value="1"/>
</dbReference>
<dbReference type="GO" id="GO:0005811">
    <property type="term" value="C:lipid droplet"/>
    <property type="evidence" value="ECO:0007669"/>
    <property type="project" value="TreeGrafter"/>
</dbReference>
<feature type="domain" description="PNPLA" evidence="5">
    <location>
        <begin position="141"/>
        <end position="309"/>
    </location>
</feature>
<dbReference type="EMBL" id="CP031038">
    <property type="protein sequence ID" value="QDZ21514.1"/>
    <property type="molecule type" value="Genomic_DNA"/>
</dbReference>
<dbReference type="InterPro" id="IPR033562">
    <property type="entry name" value="PLPL"/>
</dbReference>
<dbReference type="GO" id="GO:0016020">
    <property type="term" value="C:membrane"/>
    <property type="evidence" value="ECO:0007669"/>
    <property type="project" value="TreeGrafter"/>
</dbReference>
<evidence type="ECO:0000256" key="3">
    <source>
        <dbReference type="RuleBase" id="RU361262"/>
    </source>
</evidence>
<evidence type="ECO:0000313" key="7">
    <source>
        <dbReference type="Proteomes" id="UP000316726"/>
    </source>
</evidence>
<keyword evidence="2 3" id="KW-0442">Lipid degradation</keyword>
<feature type="compositionally biased region" description="Polar residues" evidence="4">
    <location>
        <begin position="53"/>
        <end position="63"/>
    </location>
</feature>
<feature type="active site" description="Proton acceptor" evidence="2">
    <location>
        <position position="295"/>
    </location>
</feature>
<dbReference type="STRING" id="1764295.A0A5B8MN93"/>
<dbReference type="GO" id="GO:0055088">
    <property type="term" value="P:lipid homeostasis"/>
    <property type="evidence" value="ECO:0007669"/>
    <property type="project" value="TreeGrafter"/>
</dbReference>
<dbReference type="PROSITE" id="PS51635">
    <property type="entry name" value="PNPLA"/>
    <property type="match status" value="1"/>
</dbReference>
<dbReference type="GO" id="GO:0004806">
    <property type="term" value="F:triacylglycerol lipase activity"/>
    <property type="evidence" value="ECO:0007669"/>
    <property type="project" value="TreeGrafter"/>
</dbReference>
<protein>
    <recommendedName>
        <fullName evidence="3">Patatin</fullName>
        <ecNumber evidence="3">3.1.1.-</ecNumber>
    </recommendedName>
</protein>
<evidence type="ECO:0000259" key="5">
    <source>
        <dbReference type="PROSITE" id="PS51635"/>
    </source>
</evidence>
<evidence type="ECO:0000256" key="1">
    <source>
        <dbReference type="ARBA" id="ARBA00023098"/>
    </source>
</evidence>
<dbReference type="Proteomes" id="UP000316726">
    <property type="component" value="Chromosome 5"/>
</dbReference>
<proteinExistence type="inferred from homology"/>
<evidence type="ECO:0000313" key="6">
    <source>
        <dbReference type="EMBL" id="QDZ21514.1"/>
    </source>
</evidence>
<keyword evidence="7" id="KW-1185">Reference proteome</keyword>
<reference evidence="6 7" key="1">
    <citation type="submission" date="2018-07" db="EMBL/GenBank/DDBJ databases">
        <title>The complete nuclear genome of the prasinophyte Chloropicon primus (CCMP1205).</title>
        <authorList>
            <person name="Pombert J.-F."/>
            <person name="Otis C."/>
            <person name="Turmel M."/>
            <person name="Lemieux C."/>
        </authorList>
    </citation>
    <scope>NUCLEOTIDE SEQUENCE [LARGE SCALE GENOMIC DNA]</scope>
    <source>
        <strain evidence="6 7">CCMP1205</strain>
    </source>
</reference>
<feature type="active site" description="Nucleophile" evidence="2">
    <location>
        <position position="176"/>
    </location>
</feature>
<evidence type="ECO:0000256" key="4">
    <source>
        <dbReference type="SAM" id="MobiDB-lite"/>
    </source>
</evidence>
<evidence type="ECO:0000256" key="2">
    <source>
        <dbReference type="PROSITE-ProRule" id="PRU01161"/>
    </source>
</evidence>
<dbReference type="Pfam" id="PF01734">
    <property type="entry name" value="Patatin"/>
    <property type="match status" value="1"/>
</dbReference>
<comment type="function">
    <text evidence="3">Lipolytic acyl hydrolase (LAH).</text>
</comment>
<dbReference type="InterPro" id="IPR016035">
    <property type="entry name" value="Acyl_Trfase/lysoPLipase"/>
</dbReference>
<feature type="short sequence motif" description="GXSXG" evidence="2">
    <location>
        <begin position="174"/>
        <end position="178"/>
    </location>
</feature>
<dbReference type="Gene3D" id="3.40.1090.10">
    <property type="entry name" value="Cytosolic phospholipase A2 catalytic domain"/>
    <property type="match status" value="1"/>
</dbReference>
<name>A0A5B8MN93_9CHLO</name>